<dbReference type="AlphaFoldDB" id="X1PWE2"/>
<comment type="caution">
    <text evidence="1">The sequence shown here is derived from an EMBL/GenBank/DDBJ whole genome shotgun (WGS) entry which is preliminary data.</text>
</comment>
<dbReference type="Gene3D" id="3.80.10.10">
    <property type="entry name" value="Ribonuclease Inhibitor"/>
    <property type="match status" value="1"/>
</dbReference>
<sequence length="194" mass="21196">KALLHVNQIEWFGLKDASVTPDTVSLLVATVVTKNLRTLVLNPRVHNEDPSTIAKPFLSKLAITKNKLKQLCISHCALDAVDCENIARLNDLTYLNVMNSLAQVPRPRAVAILSKMPNLKILAINGEDISQANVDKVIAMKSLKKLIVANRLKPGVQEKLSNTSIQIIKGLGPDSGFQPWKSANAESLESTDAR</sequence>
<reference evidence="1" key="1">
    <citation type="journal article" date="2014" name="Front. Microbiol.">
        <title>High frequency of phylogenetically diverse reductive dehalogenase-homologous genes in deep subseafloor sedimentary metagenomes.</title>
        <authorList>
            <person name="Kawai M."/>
            <person name="Futagami T."/>
            <person name="Toyoda A."/>
            <person name="Takaki Y."/>
            <person name="Nishi S."/>
            <person name="Hori S."/>
            <person name="Arai W."/>
            <person name="Tsubouchi T."/>
            <person name="Morono Y."/>
            <person name="Uchiyama I."/>
            <person name="Ito T."/>
            <person name="Fujiyama A."/>
            <person name="Inagaki F."/>
            <person name="Takami H."/>
        </authorList>
    </citation>
    <scope>NUCLEOTIDE SEQUENCE</scope>
    <source>
        <strain evidence="1">Expedition CK06-06</strain>
    </source>
</reference>
<protein>
    <submittedName>
        <fullName evidence="1">Uncharacterized protein</fullName>
    </submittedName>
</protein>
<accession>X1PWE2</accession>
<dbReference type="SUPFAM" id="SSF52047">
    <property type="entry name" value="RNI-like"/>
    <property type="match status" value="1"/>
</dbReference>
<organism evidence="1">
    <name type="scientific">marine sediment metagenome</name>
    <dbReference type="NCBI Taxonomy" id="412755"/>
    <lineage>
        <taxon>unclassified sequences</taxon>
        <taxon>metagenomes</taxon>
        <taxon>ecological metagenomes</taxon>
    </lineage>
</organism>
<dbReference type="InterPro" id="IPR032675">
    <property type="entry name" value="LRR_dom_sf"/>
</dbReference>
<proteinExistence type="predicted"/>
<name>X1PWE2_9ZZZZ</name>
<dbReference type="EMBL" id="BARV01029904">
    <property type="protein sequence ID" value="GAI35279.1"/>
    <property type="molecule type" value="Genomic_DNA"/>
</dbReference>
<evidence type="ECO:0000313" key="1">
    <source>
        <dbReference type="EMBL" id="GAI35279.1"/>
    </source>
</evidence>
<feature type="non-terminal residue" evidence="1">
    <location>
        <position position="1"/>
    </location>
</feature>
<gene>
    <name evidence="1" type="ORF">S06H3_47593</name>
</gene>